<keyword evidence="2" id="KW-1185">Reference proteome</keyword>
<dbReference type="EMBL" id="AOHZ01000043">
    <property type="protein sequence ID" value="ELY57038.1"/>
    <property type="molecule type" value="Genomic_DNA"/>
</dbReference>
<dbReference type="AlphaFoldDB" id="L9X8U3"/>
<dbReference type="RefSeq" id="WP_007259176.1">
    <property type="nucleotide sequence ID" value="NZ_AOHZ01000043.1"/>
</dbReference>
<proteinExistence type="predicted"/>
<dbReference type="Proteomes" id="UP000011602">
    <property type="component" value="Unassembled WGS sequence"/>
</dbReference>
<gene>
    <name evidence="1" type="ORF">C493_09428</name>
</gene>
<accession>L9X8U3</accession>
<protein>
    <submittedName>
        <fullName evidence="1">Uncharacterized protein</fullName>
    </submittedName>
</protein>
<evidence type="ECO:0000313" key="2">
    <source>
        <dbReference type="Proteomes" id="UP000011602"/>
    </source>
</evidence>
<sequence length="65" mass="7698">MPDYRYTEVVFCKSCGYVSSRDPQFKGFMDRIDTDILTAECEECGEVNWGKRHEQDAHLRDQRHP</sequence>
<organism evidence="1 2">
    <name type="scientific">Natronolimnohabitans innermongolicus JCM 12255</name>
    <dbReference type="NCBI Taxonomy" id="1227499"/>
    <lineage>
        <taxon>Archaea</taxon>
        <taxon>Methanobacteriati</taxon>
        <taxon>Methanobacteriota</taxon>
        <taxon>Stenosarchaea group</taxon>
        <taxon>Halobacteria</taxon>
        <taxon>Halobacteriales</taxon>
        <taxon>Natrialbaceae</taxon>
        <taxon>Natronolimnohabitans</taxon>
    </lineage>
</organism>
<evidence type="ECO:0000313" key="1">
    <source>
        <dbReference type="EMBL" id="ELY57038.1"/>
    </source>
</evidence>
<name>L9X8U3_9EURY</name>
<comment type="caution">
    <text evidence="1">The sequence shown here is derived from an EMBL/GenBank/DDBJ whole genome shotgun (WGS) entry which is preliminary data.</text>
</comment>
<reference evidence="1 2" key="1">
    <citation type="journal article" date="2014" name="PLoS Genet.">
        <title>Phylogenetically driven sequencing of extremely halophilic archaea reveals strategies for static and dynamic osmo-response.</title>
        <authorList>
            <person name="Becker E.A."/>
            <person name="Seitzer P.M."/>
            <person name="Tritt A."/>
            <person name="Larsen D."/>
            <person name="Krusor M."/>
            <person name="Yao A.I."/>
            <person name="Wu D."/>
            <person name="Madern D."/>
            <person name="Eisen J.A."/>
            <person name="Darling A.E."/>
            <person name="Facciotti M.T."/>
        </authorList>
    </citation>
    <scope>NUCLEOTIDE SEQUENCE [LARGE SCALE GENOMIC DNA]</scope>
    <source>
        <strain evidence="1 2">JCM 12255</strain>
    </source>
</reference>